<keyword evidence="1" id="KW-1133">Transmembrane helix</keyword>
<keyword evidence="1" id="KW-0812">Transmembrane</keyword>
<dbReference type="HOGENOM" id="CLU_920859_0_0_9"/>
<protein>
    <submittedName>
        <fullName evidence="2">Uncharacterized protein</fullName>
    </submittedName>
</protein>
<accession>G9WZ60</accession>
<name>G9WZ60_9FIRM</name>
<dbReference type="BioCyc" id="EBAC796937-HMP:GMGH-1466-MONOMER"/>
<reference evidence="2 3" key="1">
    <citation type="submission" date="2011-08" db="EMBL/GenBank/DDBJ databases">
        <title>The Genome Sequence of Eubacteriaceae bacterium ACC19a.</title>
        <authorList>
            <consortium name="The Broad Institute Genome Sequencing Platform"/>
            <person name="Earl A."/>
            <person name="Ward D."/>
            <person name="Feldgarden M."/>
            <person name="Gevers D."/>
            <person name="Sizova M."/>
            <person name="Hazen A."/>
            <person name="Epstein S."/>
            <person name="Young S.K."/>
            <person name="Zeng Q."/>
            <person name="Gargeya S."/>
            <person name="Fitzgerald M."/>
            <person name="Haas B."/>
            <person name="Abouelleil A."/>
            <person name="Alvarado L."/>
            <person name="Arachchi H.M."/>
            <person name="Berlin A."/>
            <person name="Brown A."/>
            <person name="Chapman S.B."/>
            <person name="Chen Z."/>
            <person name="Dunbar C."/>
            <person name="Freedman E."/>
            <person name="Gearin G."/>
            <person name="Gellesch M."/>
            <person name="Goldberg J."/>
            <person name="Griggs A."/>
            <person name="Gujja S."/>
            <person name="Heiman D."/>
            <person name="Howarth C."/>
            <person name="Larson L."/>
            <person name="Lui A."/>
            <person name="MacDonald P.J.P."/>
            <person name="Montmayeur A."/>
            <person name="Murphy C."/>
            <person name="Neiman D."/>
            <person name="Pearson M."/>
            <person name="Priest M."/>
            <person name="Roberts A."/>
            <person name="Saif S."/>
            <person name="Shea T."/>
            <person name="Shenoy N."/>
            <person name="Sisk P."/>
            <person name="Stolte C."/>
            <person name="Sykes S."/>
            <person name="Wortman J."/>
            <person name="Nusbaum C."/>
            <person name="Birren B."/>
        </authorList>
    </citation>
    <scope>NUCLEOTIDE SEQUENCE [LARGE SCALE GENOMIC DNA]</scope>
    <source>
        <strain evidence="2 3">ACC19a</strain>
    </source>
</reference>
<dbReference type="AlphaFoldDB" id="G9WZ60"/>
<feature type="transmembrane region" description="Helical" evidence="1">
    <location>
        <begin position="12"/>
        <end position="36"/>
    </location>
</feature>
<keyword evidence="1" id="KW-0472">Membrane</keyword>
<dbReference type="EMBL" id="AFZE01000005">
    <property type="protein sequence ID" value="EHL16205.1"/>
    <property type="molecule type" value="Genomic_DNA"/>
</dbReference>
<sequence length="302" mass="36057">MGELRKKIGMSFLHKLNFILIIALSLGLAAVVQYRLLEKSVKTDVDTYVQYFAYFLFIFAFIIFIIFYIKIRAVLPMNVYQNGIVLKRRHETIMYQDIPTFYFIPYSDRRIKYLIVEKGNGSRVIFNTNHTGDDFVDYFQKDYMAINTDKFLEKIRNGSDMMFGVLSKKQTLVLKVFKTKNMVRKLEFEDKFYISKDTFQYKDVKYNWNIIDIDYDIQTGNIEIKDRDNNIIMSTYFPYVEKGEFAFNIMDHLIEESVKNEDKMEIEYIENNNEHIAITDNEVDDSKDMDENIFIEDKKENH</sequence>
<evidence type="ECO:0000313" key="3">
    <source>
        <dbReference type="Proteomes" id="UP000006437"/>
    </source>
</evidence>
<evidence type="ECO:0000256" key="1">
    <source>
        <dbReference type="SAM" id="Phobius"/>
    </source>
</evidence>
<dbReference type="Proteomes" id="UP000006437">
    <property type="component" value="Unassembled WGS sequence"/>
</dbReference>
<dbReference type="RefSeq" id="WP_009525691.1">
    <property type="nucleotide sequence ID" value="NZ_JH414554.1"/>
</dbReference>
<proteinExistence type="predicted"/>
<feature type="transmembrane region" description="Helical" evidence="1">
    <location>
        <begin position="48"/>
        <end position="69"/>
    </location>
</feature>
<evidence type="ECO:0000313" key="2">
    <source>
        <dbReference type="EMBL" id="EHL16205.1"/>
    </source>
</evidence>
<organism evidence="2 3">
    <name type="scientific">Peptoanaerobacter stomatis</name>
    <dbReference type="NCBI Taxonomy" id="796937"/>
    <lineage>
        <taxon>Bacteria</taxon>
        <taxon>Bacillati</taxon>
        <taxon>Bacillota</taxon>
        <taxon>Clostridia</taxon>
        <taxon>Peptostreptococcales</taxon>
        <taxon>Filifactoraceae</taxon>
        <taxon>Peptoanaerobacter</taxon>
    </lineage>
</organism>
<gene>
    <name evidence="2" type="ORF">HMPREF9629_01461</name>
</gene>
<comment type="caution">
    <text evidence="2">The sequence shown here is derived from an EMBL/GenBank/DDBJ whole genome shotgun (WGS) entry which is preliminary data.</text>
</comment>